<dbReference type="RefSeq" id="WP_271140602.1">
    <property type="nucleotide sequence ID" value="NZ_JAPYYP010000024.1"/>
</dbReference>
<evidence type="ECO:0000313" key="1">
    <source>
        <dbReference type="EMBL" id="MDA5110010.1"/>
    </source>
</evidence>
<accession>A0A9X3TTB8</accession>
<reference evidence="1" key="1">
    <citation type="submission" date="2022-12" db="EMBL/GenBank/DDBJ databases">
        <title>Draft genome sequence of the thermophilic strain Brevibacillus thermoruber HT42, isolated from Los Humeros, Puebla, Mexico, with biotechnological potential.</title>
        <authorList>
            <person name="Lara Sanchez J."/>
            <person name="Solis Palacios R."/>
            <person name="Bustos Baena A.S."/>
            <person name="Ruz Baez A.E."/>
            <person name="Espinosa Luna G."/>
            <person name="Oliart Ros R.M."/>
        </authorList>
    </citation>
    <scope>NUCLEOTIDE SEQUENCE</scope>
    <source>
        <strain evidence="1">HT42</strain>
    </source>
</reference>
<keyword evidence="2" id="KW-1185">Reference proteome</keyword>
<proteinExistence type="predicted"/>
<dbReference type="Proteomes" id="UP001151071">
    <property type="component" value="Unassembled WGS sequence"/>
</dbReference>
<comment type="caution">
    <text evidence="1">The sequence shown here is derived from an EMBL/GenBank/DDBJ whole genome shotgun (WGS) entry which is preliminary data.</text>
</comment>
<dbReference type="AlphaFoldDB" id="A0A9X3TTB8"/>
<sequence length="63" mass="7322">RGGLKMAPLFLERCCFYTIIRTQLFAYVNECIGSIFVAHRQYGKVLSEGIMEMLEKLCQRNCK</sequence>
<protein>
    <submittedName>
        <fullName evidence="1">Uncharacterized protein</fullName>
    </submittedName>
</protein>
<name>A0A9X3TTB8_9BACL</name>
<gene>
    <name evidence="1" type="ORF">O3V59_16715</name>
</gene>
<dbReference type="EMBL" id="JAPYYP010000024">
    <property type="protein sequence ID" value="MDA5110010.1"/>
    <property type="molecule type" value="Genomic_DNA"/>
</dbReference>
<feature type="non-terminal residue" evidence="1">
    <location>
        <position position="1"/>
    </location>
</feature>
<evidence type="ECO:0000313" key="2">
    <source>
        <dbReference type="Proteomes" id="UP001151071"/>
    </source>
</evidence>
<organism evidence="1 2">
    <name type="scientific">Brevibacillus thermoruber</name>
    <dbReference type="NCBI Taxonomy" id="33942"/>
    <lineage>
        <taxon>Bacteria</taxon>
        <taxon>Bacillati</taxon>
        <taxon>Bacillota</taxon>
        <taxon>Bacilli</taxon>
        <taxon>Bacillales</taxon>
        <taxon>Paenibacillaceae</taxon>
        <taxon>Brevibacillus</taxon>
    </lineage>
</organism>